<feature type="compositionally biased region" description="Basic and acidic residues" evidence="1">
    <location>
        <begin position="18"/>
        <end position="28"/>
    </location>
</feature>
<feature type="region of interest" description="Disordered" evidence="1">
    <location>
        <begin position="1"/>
        <end position="77"/>
    </location>
</feature>
<evidence type="ECO:0000313" key="3">
    <source>
        <dbReference type="Proteomes" id="UP000315783"/>
    </source>
</evidence>
<name>A0A545VH05_9HYPO</name>
<sequence length="134" mass="14632">MEGSEEEDEAEEGEGEEETRCAELKSLDGETGETIRCCRATSAQKRRHGPQPSRLSCTTRGHKTRSRRGQVTKPVSGEQEHIISLCGSSKYGHFFSFGRSSGRDAHSSQHIYLAVRAVTVSSGRCSPVTAVLFS</sequence>
<feature type="compositionally biased region" description="Basic residues" evidence="1">
    <location>
        <begin position="60"/>
        <end position="70"/>
    </location>
</feature>
<evidence type="ECO:0000313" key="2">
    <source>
        <dbReference type="EMBL" id="TQW01018.1"/>
    </source>
</evidence>
<protein>
    <submittedName>
        <fullName evidence="2">Uncharacterized protein</fullName>
    </submittedName>
</protein>
<organism evidence="2 3">
    <name type="scientific">Cordyceps javanica</name>
    <dbReference type="NCBI Taxonomy" id="43265"/>
    <lineage>
        <taxon>Eukaryota</taxon>
        <taxon>Fungi</taxon>
        <taxon>Dikarya</taxon>
        <taxon>Ascomycota</taxon>
        <taxon>Pezizomycotina</taxon>
        <taxon>Sordariomycetes</taxon>
        <taxon>Hypocreomycetidae</taxon>
        <taxon>Hypocreales</taxon>
        <taxon>Cordycipitaceae</taxon>
        <taxon>Cordyceps</taxon>
    </lineage>
</organism>
<reference evidence="2 3" key="1">
    <citation type="journal article" date="2019" name="Appl. Microbiol. Biotechnol.">
        <title>Genome sequence of Isaria javanica and comparative genome analysis insights into family S53 peptidase evolution in fungal entomopathogens.</title>
        <authorList>
            <person name="Lin R."/>
            <person name="Zhang X."/>
            <person name="Xin B."/>
            <person name="Zou M."/>
            <person name="Gao Y."/>
            <person name="Qin F."/>
            <person name="Hu Q."/>
            <person name="Xie B."/>
            <person name="Cheng X."/>
        </authorList>
    </citation>
    <scope>NUCLEOTIDE SEQUENCE [LARGE SCALE GENOMIC DNA]</scope>
    <source>
        <strain evidence="2 3">IJ1G</strain>
    </source>
</reference>
<accession>A0A545VH05</accession>
<dbReference type="EMBL" id="SPUK01000001">
    <property type="protein sequence ID" value="TQW01018.1"/>
    <property type="molecule type" value="Genomic_DNA"/>
</dbReference>
<proteinExistence type="predicted"/>
<gene>
    <name evidence="2" type="ORF">IF1G_00949</name>
</gene>
<dbReference type="Proteomes" id="UP000315783">
    <property type="component" value="Unassembled WGS sequence"/>
</dbReference>
<dbReference type="AlphaFoldDB" id="A0A545VH05"/>
<evidence type="ECO:0000256" key="1">
    <source>
        <dbReference type="SAM" id="MobiDB-lite"/>
    </source>
</evidence>
<comment type="caution">
    <text evidence="2">The sequence shown here is derived from an EMBL/GenBank/DDBJ whole genome shotgun (WGS) entry which is preliminary data.</text>
</comment>
<keyword evidence="3" id="KW-1185">Reference proteome</keyword>
<feature type="compositionally biased region" description="Acidic residues" evidence="1">
    <location>
        <begin position="1"/>
        <end position="17"/>
    </location>
</feature>